<evidence type="ECO:0000313" key="2">
    <source>
        <dbReference type="Proteomes" id="UP001060085"/>
    </source>
</evidence>
<gene>
    <name evidence="1" type="ORF">M9H77_05280</name>
</gene>
<organism evidence="1 2">
    <name type="scientific">Catharanthus roseus</name>
    <name type="common">Madagascar periwinkle</name>
    <name type="synonym">Vinca rosea</name>
    <dbReference type="NCBI Taxonomy" id="4058"/>
    <lineage>
        <taxon>Eukaryota</taxon>
        <taxon>Viridiplantae</taxon>
        <taxon>Streptophyta</taxon>
        <taxon>Embryophyta</taxon>
        <taxon>Tracheophyta</taxon>
        <taxon>Spermatophyta</taxon>
        <taxon>Magnoliopsida</taxon>
        <taxon>eudicotyledons</taxon>
        <taxon>Gunneridae</taxon>
        <taxon>Pentapetalae</taxon>
        <taxon>asterids</taxon>
        <taxon>lamiids</taxon>
        <taxon>Gentianales</taxon>
        <taxon>Apocynaceae</taxon>
        <taxon>Rauvolfioideae</taxon>
        <taxon>Vinceae</taxon>
        <taxon>Catharanthinae</taxon>
        <taxon>Catharanthus</taxon>
    </lineage>
</organism>
<comment type="caution">
    <text evidence="1">The sequence shown here is derived from an EMBL/GenBank/DDBJ whole genome shotgun (WGS) entry which is preliminary data.</text>
</comment>
<keyword evidence="2" id="KW-1185">Reference proteome</keyword>
<dbReference type="Proteomes" id="UP001060085">
    <property type="component" value="Linkage Group LG01"/>
</dbReference>
<dbReference type="EMBL" id="CM044701">
    <property type="protein sequence ID" value="KAI5684052.1"/>
    <property type="molecule type" value="Genomic_DNA"/>
</dbReference>
<protein>
    <submittedName>
        <fullName evidence="1">Uncharacterized protein</fullName>
    </submittedName>
</protein>
<name>A0ACC0CGG8_CATRO</name>
<evidence type="ECO:0000313" key="1">
    <source>
        <dbReference type="EMBL" id="KAI5684052.1"/>
    </source>
</evidence>
<accession>A0ACC0CGG8</accession>
<reference evidence="2" key="1">
    <citation type="journal article" date="2023" name="Nat. Plants">
        <title>Single-cell RNA sequencing provides a high-resolution roadmap for understanding the multicellular compartmentation of specialized metabolism.</title>
        <authorList>
            <person name="Sun S."/>
            <person name="Shen X."/>
            <person name="Li Y."/>
            <person name="Li Y."/>
            <person name="Wang S."/>
            <person name="Li R."/>
            <person name="Zhang H."/>
            <person name="Shen G."/>
            <person name="Guo B."/>
            <person name="Wei J."/>
            <person name="Xu J."/>
            <person name="St-Pierre B."/>
            <person name="Chen S."/>
            <person name="Sun C."/>
        </authorList>
    </citation>
    <scope>NUCLEOTIDE SEQUENCE [LARGE SCALE GENOMIC DNA]</scope>
</reference>
<proteinExistence type="predicted"/>
<sequence length="318" mass="34493">MKHSIFLLLALSTLSLILAEQCGSQAGNALCPNNLCCSKFGWCGDTDAYCKDGCQSQCRGGPTPNPTPTVPSTGGSGVSSIISEAQFNDMLKYSRDSRCPSNGFYTYRAFIAAANTFNGFGTTGDADTRKREIAAFLGQTSHETTGGWPSAPDGPYAWGYCFITERNPPAGDFCTSRDWPCAPGKRYIGRGPIQLTHNYNYGQAGQALRADLINNPDLVATDAVISFRTAIWFWMTPQANKPSSHDVITGRWTPSAADRAAGRVPGYGVITNIINGGLECGQGANDRVASRIGFYKRYCDIFRIGYGDNLDCYNQRHF</sequence>